<evidence type="ECO:0000313" key="2">
    <source>
        <dbReference type="EMBL" id="MEQ2204403.1"/>
    </source>
</evidence>
<name>A0ABV0R9Z9_9TELE</name>
<reference evidence="2 3" key="1">
    <citation type="submission" date="2021-06" db="EMBL/GenBank/DDBJ databases">
        <authorList>
            <person name="Palmer J.M."/>
        </authorList>
    </citation>
    <scope>NUCLEOTIDE SEQUENCE [LARGE SCALE GENOMIC DNA]</scope>
    <source>
        <strain evidence="2 3">XC_2019</strain>
        <tissue evidence="2">Muscle</tissue>
    </source>
</reference>
<accession>A0ABV0R9Z9</accession>
<keyword evidence="3" id="KW-1185">Reference proteome</keyword>
<feature type="region of interest" description="Disordered" evidence="1">
    <location>
        <begin position="1"/>
        <end position="57"/>
    </location>
</feature>
<evidence type="ECO:0008006" key="4">
    <source>
        <dbReference type="Google" id="ProtNLM"/>
    </source>
</evidence>
<feature type="compositionally biased region" description="Basic and acidic residues" evidence="1">
    <location>
        <begin position="11"/>
        <end position="27"/>
    </location>
</feature>
<organism evidence="2 3">
    <name type="scientific">Xenoophorus captivus</name>
    <dbReference type="NCBI Taxonomy" id="1517983"/>
    <lineage>
        <taxon>Eukaryota</taxon>
        <taxon>Metazoa</taxon>
        <taxon>Chordata</taxon>
        <taxon>Craniata</taxon>
        <taxon>Vertebrata</taxon>
        <taxon>Euteleostomi</taxon>
        <taxon>Actinopterygii</taxon>
        <taxon>Neopterygii</taxon>
        <taxon>Teleostei</taxon>
        <taxon>Neoteleostei</taxon>
        <taxon>Acanthomorphata</taxon>
        <taxon>Ovalentaria</taxon>
        <taxon>Atherinomorphae</taxon>
        <taxon>Cyprinodontiformes</taxon>
        <taxon>Goodeidae</taxon>
        <taxon>Xenoophorus</taxon>
    </lineage>
</organism>
<dbReference type="EMBL" id="JAHRIN010036276">
    <property type="protein sequence ID" value="MEQ2204403.1"/>
    <property type="molecule type" value="Genomic_DNA"/>
</dbReference>
<comment type="caution">
    <text evidence="2">The sequence shown here is derived from an EMBL/GenBank/DDBJ whole genome shotgun (WGS) entry which is preliminary data.</text>
</comment>
<sequence length="89" mass="9828">LANRNEGGNPHLKDVLSGDPCPRKQDEPLDQSEMPTPNKAEDNNEEKESEQDQDKLSFSVIIEVPDVQSSLELSTITGSSSTCRYNHGE</sequence>
<dbReference type="Proteomes" id="UP001434883">
    <property type="component" value="Unassembled WGS sequence"/>
</dbReference>
<proteinExistence type="predicted"/>
<protein>
    <recommendedName>
        <fullName evidence="4">Prolactin receptor</fullName>
    </recommendedName>
</protein>
<gene>
    <name evidence="2" type="ORF">XENOCAPTIV_012724</name>
</gene>
<evidence type="ECO:0000313" key="3">
    <source>
        <dbReference type="Proteomes" id="UP001434883"/>
    </source>
</evidence>
<feature type="non-terminal residue" evidence="2">
    <location>
        <position position="1"/>
    </location>
</feature>
<evidence type="ECO:0000256" key="1">
    <source>
        <dbReference type="SAM" id="MobiDB-lite"/>
    </source>
</evidence>